<evidence type="ECO:0000256" key="1">
    <source>
        <dbReference type="SAM" id="MobiDB-lite"/>
    </source>
</evidence>
<feature type="region of interest" description="Disordered" evidence="1">
    <location>
        <begin position="341"/>
        <end position="391"/>
    </location>
</feature>
<organism evidence="2 3">
    <name type="scientific">Ruegeria intermedia</name>
    <dbReference type="NCBI Taxonomy" id="996115"/>
    <lineage>
        <taxon>Bacteria</taxon>
        <taxon>Pseudomonadati</taxon>
        <taxon>Pseudomonadota</taxon>
        <taxon>Alphaproteobacteria</taxon>
        <taxon>Rhodobacterales</taxon>
        <taxon>Roseobacteraceae</taxon>
        <taxon>Ruegeria</taxon>
    </lineage>
</organism>
<sequence>MTNTRSTARTLDQFYTSPTVARDCIDFAKAQLSRLNFDTLLEPSAGAGAFSDQLGPACLALDIDPRMPGIVRADFLKWPPPADPGRTLVIGNPPFGRAARTAVRFFNKAAEFADVIAFIVPLSFRKDSVQRQLDRRFHLLAELELPDQSFIFEGAPYSVPCCFQIWERRPEPRLPRPKTTTHADFTFCKRDEADFAVQRVGANAGRIKPVDKAGSANSHYFLRATGDATLLRLRFEKIDFDMVRNHCAGCPSISKAEVVDLYCQILADEEAFPPDPLLLQARSRHPVETKTTAAAVPLCPGNRRGHPELARHVGPLDIDRASDALWPLPIDTENVLKPAAAGGTRAGKHARSIARKADHDWQIRNGPGGLDAVGSNGHRQGGSARADKRAA</sequence>
<dbReference type="EMBL" id="FQVK01000021">
    <property type="protein sequence ID" value="SHF20354.1"/>
    <property type="molecule type" value="Genomic_DNA"/>
</dbReference>
<keyword evidence="3" id="KW-1185">Reference proteome</keyword>
<name>A0A1M4ZQS5_9RHOB</name>
<proteinExistence type="predicted"/>
<dbReference type="AlphaFoldDB" id="A0A1M4ZQS5"/>
<dbReference type="RefSeq" id="WP_149776701.1">
    <property type="nucleotide sequence ID" value="NZ_FQVK01000021.1"/>
</dbReference>
<dbReference type="Gene3D" id="3.40.50.150">
    <property type="entry name" value="Vaccinia Virus protein VP39"/>
    <property type="match status" value="1"/>
</dbReference>
<dbReference type="OrthoDB" id="95666at2"/>
<dbReference type="InterPro" id="IPR029063">
    <property type="entry name" value="SAM-dependent_MTases_sf"/>
</dbReference>
<gene>
    <name evidence="2" type="ORF">SAMN05444279_12122</name>
</gene>
<evidence type="ECO:0000313" key="2">
    <source>
        <dbReference type="EMBL" id="SHF20354.1"/>
    </source>
</evidence>
<dbReference type="Proteomes" id="UP000325134">
    <property type="component" value="Unassembled WGS sequence"/>
</dbReference>
<accession>A0A1M4ZQS5</accession>
<evidence type="ECO:0000313" key="3">
    <source>
        <dbReference type="Proteomes" id="UP000325134"/>
    </source>
</evidence>
<dbReference type="SUPFAM" id="SSF53335">
    <property type="entry name" value="S-adenosyl-L-methionine-dependent methyltransferases"/>
    <property type="match status" value="1"/>
</dbReference>
<reference evidence="2 3" key="1">
    <citation type="submission" date="2016-11" db="EMBL/GenBank/DDBJ databases">
        <authorList>
            <person name="Varghese N."/>
            <person name="Submissions S."/>
        </authorList>
    </citation>
    <scope>NUCLEOTIDE SEQUENCE [LARGE SCALE GENOMIC DNA]</scope>
    <source>
        <strain evidence="2 3">DSM 29341</strain>
    </source>
</reference>
<protein>
    <submittedName>
        <fullName evidence="2">Uncharacterized protein</fullName>
    </submittedName>
</protein>